<feature type="chain" id="PRO_5010205275" description="Sporulation membrane protein YtrI C-terminal domain-containing protein" evidence="2">
    <location>
        <begin position="22"/>
        <end position="150"/>
    </location>
</feature>
<dbReference type="InterPro" id="IPR058620">
    <property type="entry name" value="YtrI_C"/>
</dbReference>
<feature type="signal peptide" evidence="2">
    <location>
        <begin position="1"/>
        <end position="21"/>
    </location>
</feature>
<dbReference type="Pfam" id="PF26347">
    <property type="entry name" value="YtrI_sporulation"/>
    <property type="match status" value="1"/>
</dbReference>
<dbReference type="STRING" id="89784.SAMN04489725_10365"/>
<dbReference type="EMBL" id="FNOJ01000003">
    <property type="protein sequence ID" value="SDW20688.1"/>
    <property type="molecule type" value="Genomic_DNA"/>
</dbReference>
<evidence type="ECO:0000256" key="1">
    <source>
        <dbReference type="SAM" id="Coils"/>
    </source>
</evidence>
<accession>A0A1H2RN54</accession>
<proteinExistence type="predicted"/>
<feature type="coiled-coil region" evidence="1">
    <location>
        <begin position="27"/>
        <end position="54"/>
    </location>
</feature>
<name>A0A1H2RN54_9BACL</name>
<reference evidence="5" key="1">
    <citation type="submission" date="2016-10" db="EMBL/GenBank/DDBJ databases">
        <authorList>
            <person name="Varghese N."/>
        </authorList>
    </citation>
    <scope>NUCLEOTIDE SEQUENCE [LARGE SCALE GENOMIC DNA]</scope>
    <source>
        <strain evidence="5">DSM 12489</strain>
    </source>
</reference>
<dbReference type="AlphaFoldDB" id="A0A1H2RN54"/>
<organism evidence="4 5">
    <name type="scientific">Alicyclobacillus hesperidum</name>
    <dbReference type="NCBI Taxonomy" id="89784"/>
    <lineage>
        <taxon>Bacteria</taxon>
        <taxon>Bacillati</taxon>
        <taxon>Bacillota</taxon>
        <taxon>Bacilli</taxon>
        <taxon>Bacillales</taxon>
        <taxon>Alicyclobacillaceae</taxon>
        <taxon>Alicyclobacillus</taxon>
    </lineage>
</organism>
<evidence type="ECO:0000259" key="3">
    <source>
        <dbReference type="Pfam" id="PF26347"/>
    </source>
</evidence>
<evidence type="ECO:0000313" key="5">
    <source>
        <dbReference type="Proteomes" id="UP000182589"/>
    </source>
</evidence>
<dbReference type="Proteomes" id="UP000182589">
    <property type="component" value="Unassembled WGS sequence"/>
</dbReference>
<keyword evidence="1" id="KW-0175">Coiled coil</keyword>
<keyword evidence="5" id="KW-1185">Reference proteome</keyword>
<gene>
    <name evidence="4" type="ORF">SAMN04489725_10365</name>
</gene>
<evidence type="ECO:0000256" key="2">
    <source>
        <dbReference type="SAM" id="SignalP"/>
    </source>
</evidence>
<feature type="domain" description="Sporulation membrane protein YtrI C-terminal" evidence="3">
    <location>
        <begin position="74"/>
        <end position="143"/>
    </location>
</feature>
<evidence type="ECO:0000313" key="4">
    <source>
        <dbReference type="EMBL" id="SDW20688.1"/>
    </source>
</evidence>
<protein>
    <recommendedName>
        <fullName evidence="3">Sporulation membrane protein YtrI C-terminal domain-containing protein</fullName>
    </recommendedName>
</protein>
<sequence>MKRILAALAIGALAGMASAMAYTNRDLHHMHVEVKALRQANDQLENENQFLIAERTDPSRYTLRKIQIDCPQGTDILLQTAIKRQVLQSLSFLIGKSMQILVDHPYMPSAIVDVQTITLDKRRYRLHVTVVIMTNDTLHLNVRGQLQADL</sequence>
<dbReference type="RefSeq" id="WP_074691773.1">
    <property type="nucleotide sequence ID" value="NZ_FNOJ01000003.1"/>
</dbReference>
<keyword evidence="2" id="KW-0732">Signal</keyword>